<proteinExistence type="predicted"/>
<name>A0A517SA42_9PLAN</name>
<dbReference type="InParanoid" id="A0A517SA42"/>
<dbReference type="Proteomes" id="UP000315700">
    <property type="component" value="Chromosome"/>
</dbReference>
<reference evidence="1 2" key="1">
    <citation type="submission" date="2019-02" db="EMBL/GenBank/DDBJ databases">
        <title>Deep-cultivation of Planctomycetes and their phenomic and genomic characterization uncovers novel biology.</title>
        <authorList>
            <person name="Wiegand S."/>
            <person name="Jogler M."/>
            <person name="Boedeker C."/>
            <person name="Pinto D."/>
            <person name="Vollmers J."/>
            <person name="Rivas-Marin E."/>
            <person name="Kohn T."/>
            <person name="Peeters S.H."/>
            <person name="Heuer A."/>
            <person name="Rast P."/>
            <person name="Oberbeckmann S."/>
            <person name="Bunk B."/>
            <person name="Jeske O."/>
            <person name="Meyerdierks A."/>
            <person name="Storesund J.E."/>
            <person name="Kallscheuer N."/>
            <person name="Luecker S."/>
            <person name="Lage O.M."/>
            <person name="Pohl T."/>
            <person name="Merkel B.J."/>
            <person name="Hornburger P."/>
            <person name="Mueller R.-W."/>
            <person name="Bruemmer F."/>
            <person name="Labrenz M."/>
            <person name="Spormann A.M."/>
            <person name="Op den Camp H."/>
            <person name="Overmann J."/>
            <person name="Amann R."/>
            <person name="Jetten M.S.M."/>
            <person name="Mascher T."/>
            <person name="Medema M.H."/>
            <person name="Devos D.P."/>
            <person name="Kaster A.-K."/>
            <person name="Ovreas L."/>
            <person name="Rohde M."/>
            <person name="Galperin M.Y."/>
            <person name="Jogler C."/>
        </authorList>
    </citation>
    <scope>NUCLEOTIDE SEQUENCE [LARGE SCALE GENOMIC DNA]</scope>
    <source>
        <strain evidence="1 2">Pan44</strain>
    </source>
</reference>
<organism evidence="1 2">
    <name type="scientific">Caulifigura coniformis</name>
    <dbReference type="NCBI Taxonomy" id="2527983"/>
    <lineage>
        <taxon>Bacteria</taxon>
        <taxon>Pseudomonadati</taxon>
        <taxon>Planctomycetota</taxon>
        <taxon>Planctomycetia</taxon>
        <taxon>Planctomycetales</taxon>
        <taxon>Planctomycetaceae</taxon>
        <taxon>Caulifigura</taxon>
    </lineage>
</organism>
<sequence length="88" mass="9842">MTGNGQVEQVSVVSTRKPLRPRCRLTRCFLCRQTALTGDSGRAKFRADQPESFLAIRIKGLPPAERDPPPLDRQTLPIFARNRIVATP</sequence>
<keyword evidence="2" id="KW-1185">Reference proteome</keyword>
<dbReference type="AlphaFoldDB" id="A0A517SA42"/>
<gene>
    <name evidence="1" type="ORF">Pan44_10020</name>
</gene>
<dbReference type="KEGG" id="ccos:Pan44_10020"/>
<protein>
    <submittedName>
        <fullName evidence="1">Uncharacterized protein</fullName>
    </submittedName>
</protein>
<accession>A0A517SA42</accession>
<evidence type="ECO:0000313" key="2">
    <source>
        <dbReference type="Proteomes" id="UP000315700"/>
    </source>
</evidence>
<dbReference type="EMBL" id="CP036271">
    <property type="protein sequence ID" value="QDT52988.1"/>
    <property type="molecule type" value="Genomic_DNA"/>
</dbReference>
<evidence type="ECO:0000313" key="1">
    <source>
        <dbReference type="EMBL" id="QDT52988.1"/>
    </source>
</evidence>